<evidence type="ECO:0000256" key="1">
    <source>
        <dbReference type="ARBA" id="ARBA00009108"/>
    </source>
</evidence>
<name>A0A543B4E5_9ACTN</name>
<reference evidence="4 5" key="1">
    <citation type="submission" date="2019-06" db="EMBL/GenBank/DDBJ databases">
        <title>Sequencing the genomes of 1000 actinobacteria strains.</title>
        <authorList>
            <person name="Klenk H.-P."/>
        </authorList>
    </citation>
    <scope>NUCLEOTIDE SEQUENCE [LARGE SCALE GENOMIC DNA]</scope>
    <source>
        <strain evidence="4 5">DSM 45928</strain>
    </source>
</reference>
<feature type="transmembrane region" description="Helical" evidence="3">
    <location>
        <begin position="31"/>
        <end position="51"/>
    </location>
</feature>
<comment type="caution">
    <text evidence="4">The sequence shown here is derived from an EMBL/GenBank/DDBJ whole genome shotgun (WGS) entry which is preliminary data.</text>
</comment>
<dbReference type="InterPro" id="IPR010273">
    <property type="entry name" value="DUF881"/>
</dbReference>
<keyword evidence="3" id="KW-0812">Transmembrane</keyword>
<dbReference type="PANTHER" id="PTHR37313:SF2">
    <property type="entry name" value="UPF0749 PROTEIN YLXX"/>
    <property type="match status" value="1"/>
</dbReference>
<dbReference type="OrthoDB" id="3211287at2"/>
<keyword evidence="5" id="KW-1185">Reference proteome</keyword>
<organism evidence="4 5">
    <name type="scientific">Stackebrandtia endophytica</name>
    <dbReference type="NCBI Taxonomy" id="1496996"/>
    <lineage>
        <taxon>Bacteria</taxon>
        <taxon>Bacillati</taxon>
        <taxon>Actinomycetota</taxon>
        <taxon>Actinomycetes</taxon>
        <taxon>Glycomycetales</taxon>
        <taxon>Glycomycetaceae</taxon>
        <taxon>Stackebrandtia</taxon>
    </lineage>
</organism>
<accession>A0A543B4E5</accession>
<evidence type="ECO:0000256" key="2">
    <source>
        <dbReference type="SAM" id="MobiDB-lite"/>
    </source>
</evidence>
<evidence type="ECO:0000256" key="3">
    <source>
        <dbReference type="SAM" id="Phobius"/>
    </source>
</evidence>
<dbReference type="Gene3D" id="3.30.70.1880">
    <property type="entry name" value="Protein of unknown function DUF881"/>
    <property type="match status" value="1"/>
</dbReference>
<protein>
    <submittedName>
        <fullName evidence="4">Uncharacterized protein YlxW (UPF0749 family)</fullName>
    </submittedName>
</protein>
<dbReference type="InParanoid" id="A0A543B4E5"/>
<evidence type="ECO:0000313" key="4">
    <source>
        <dbReference type="EMBL" id="TQL79705.1"/>
    </source>
</evidence>
<evidence type="ECO:0000313" key="5">
    <source>
        <dbReference type="Proteomes" id="UP000317043"/>
    </source>
</evidence>
<dbReference type="EMBL" id="VFOW01000001">
    <property type="protein sequence ID" value="TQL79705.1"/>
    <property type="molecule type" value="Genomic_DNA"/>
</dbReference>
<gene>
    <name evidence="4" type="ORF">FB566_5317</name>
</gene>
<dbReference type="Pfam" id="PF05949">
    <property type="entry name" value="DUF881"/>
    <property type="match status" value="1"/>
</dbReference>
<proteinExistence type="inferred from homology"/>
<keyword evidence="3" id="KW-1133">Transmembrane helix</keyword>
<keyword evidence="3" id="KW-0472">Membrane</keyword>
<feature type="region of interest" description="Disordered" evidence="2">
    <location>
        <begin position="1"/>
        <end position="26"/>
    </location>
</feature>
<dbReference type="FunCoup" id="A0A543B4E5">
    <property type="interactions" value="1"/>
</dbReference>
<dbReference type="Proteomes" id="UP000317043">
    <property type="component" value="Unassembled WGS sequence"/>
</dbReference>
<dbReference type="GO" id="GO:0005886">
    <property type="term" value="C:plasma membrane"/>
    <property type="evidence" value="ECO:0007669"/>
    <property type="project" value="TreeGrafter"/>
</dbReference>
<dbReference type="AlphaFoldDB" id="A0A543B4E5"/>
<dbReference type="RefSeq" id="WP_142045196.1">
    <property type="nucleotide sequence ID" value="NZ_JBHTGS010000002.1"/>
</dbReference>
<sequence length="255" mass="26931">MESDREPVDEESERATEDADGDAGAKPPRRYISVLAMVLVAVLGFTIAVQIRSHSEDSLESARTQDLVRILADLDAQRSRLSDEIVELELARDELASGSQGHKAALERAQELADAVGILAGTIKATGPGIELVFIPGDKPIRAAVMLDAVQELRGAGAEAMQITGANGSAVRIVAASFFAESDGDLLVDRVRLTAEYRLIAIGDPETMATALRIPGGVEDTVKKDGGTVMVRQPGTVDVTALADAAEPEYAEPVD</sequence>
<dbReference type="PANTHER" id="PTHR37313">
    <property type="entry name" value="UPF0749 PROTEIN RV1825"/>
    <property type="match status" value="1"/>
</dbReference>
<comment type="similarity">
    <text evidence="1">Belongs to the UPF0749 family.</text>
</comment>